<reference evidence="12" key="1">
    <citation type="submission" date="2009-11" db="EMBL/GenBank/DDBJ databases">
        <authorList>
            <consortium name="The Broad Institute Genome Sequencing Platform"/>
            <person name="Ward D."/>
            <person name="Feldgarden M."/>
            <person name="Earl A."/>
            <person name="Young S.K."/>
            <person name="Zeng Q."/>
            <person name="Koehrsen M."/>
            <person name="Alvarado L."/>
            <person name="Berlin A."/>
            <person name="Bochicchio J."/>
            <person name="Borenstein D."/>
            <person name="Chapman S.B."/>
            <person name="Chen Z."/>
            <person name="Engels R."/>
            <person name="Freedman E."/>
            <person name="Gellesch M."/>
            <person name="Goldberg J."/>
            <person name="Griggs A."/>
            <person name="Gujja S."/>
            <person name="Heilman E."/>
            <person name="Heiman D."/>
            <person name="Hepburn T."/>
            <person name="Howarth C."/>
            <person name="Jen D."/>
            <person name="Larson L."/>
            <person name="Lewis B."/>
            <person name="Mehta T."/>
            <person name="Park D."/>
            <person name="Pearson M."/>
            <person name="Roberts A."/>
            <person name="Saif S."/>
            <person name="Shea T."/>
            <person name="Shenoy N."/>
            <person name="Sisk P."/>
            <person name="Stolte C."/>
            <person name="Sykes S."/>
            <person name="Thomson T."/>
            <person name="Walk T."/>
            <person name="White J."/>
            <person name="Yandava C."/>
            <person name="Izard J."/>
            <person name="Baranova O.V."/>
            <person name="Blanton J.M."/>
            <person name="Tanner A.C."/>
            <person name="Dewhirst F.E."/>
            <person name="Haas B."/>
            <person name="Nusbaum C."/>
            <person name="Birren B."/>
        </authorList>
    </citation>
    <scope>NUCLEOTIDE SEQUENCE [LARGE SCALE GENOMIC DNA]</scope>
    <source>
        <strain evidence="12">1-1 BBBD Race 1</strain>
    </source>
</reference>
<reference evidence="13" key="4">
    <citation type="submission" date="2025-05" db="UniProtKB">
        <authorList>
            <consortium name="EnsemblFungi"/>
        </authorList>
    </citation>
    <scope>IDENTIFICATION</scope>
    <source>
        <strain evidence="13">isolate 1-1 / race 1 (BBBD)</strain>
    </source>
</reference>
<comment type="pathway">
    <text evidence="2">Protein modification; protein glycosylation.</text>
</comment>
<keyword evidence="9" id="KW-0326">Glycosidase</keyword>
<evidence type="ECO:0000256" key="2">
    <source>
        <dbReference type="ARBA" id="ARBA00004922"/>
    </source>
</evidence>
<dbReference type="InterPro" id="IPR050749">
    <property type="entry name" value="Glycosyl_Hydrolase_47"/>
</dbReference>
<protein>
    <recommendedName>
        <fullName evidence="4">mannosyl-oligosaccharide 1,2-alpha-mannosidase</fullName>
        <ecNumber evidence="4">3.2.1.113</ecNumber>
    </recommendedName>
</protein>
<sequence>MKTSSNRMILTKLRQKRSATLVDSLDTLFIMGLRDEFDKGVLNTLKIDFSRSQTNDSAYELSGSKNVALLIQARALGDKLLIAWPDHRQNLPFPQLDFRRSKPSFKKKASDVEVVIAEPVHFLKAGTLILEFERLSYYTQDPKYLRQAIKAMQAIMNTPSTFPGLAGFFLAVQNQEVKNDLATWGVFPLPKEESVVCSLISVVLLYKRTATGLGPETFNFLGPNGEKPPQKPSLKDLEFFKKNGFYIGFKSYELRPEVVESAFYAWRLTGDTRYQDFVWDAFKSLQKHCKAPASFSAISDVNSLPANATNSSESFLYAELFKVEWV</sequence>
<dbReference type="Gene3D" id="1.50.10.10">
    <property type="match status" value="2"/>
</dbReference>
<dbReference type="EC" id="3.2.1.113" evidence="4"/>
<keyword evidence="8" id="KW-0325">Glycoprotein</keyword>
<reference evidence="12" key="2">
    <citation type="submission" date="2016-05" db="EMBL/GenBank/DDBJ databases">
        <title>Comparative analysis highlights variable genome content of wheat rusts and divergence of the mating loci.</title>
        <authorList>
            <person name="Cuomo C.A."/>
            <person name="Bakkeren G."/>
            <person name="Szabo L."/>
            <person name="Khalil H."/>
            <person name="Joly D."/>
            <person name="Goldberg J."/>
            <person name="Young S."/>
            <person name="Zeng Q."/>
            <person name="Fellers J."/>
        </authorList>
    </citation>
    <scope>NUCLEOTIDE SEQUENCE [LARGE SCALE GENOMIC DNA]</scope>
    <source>
        <strain evidence="12">1-1 BBBD Race 1</strain>
    </source>
</reference>
<dbReference type="GO" id="GO:0016020">
    <property type="term" value="C:membrane"/>
    <property type="evidence" value="ECO:0007669"/>
    <property type="project" value="InterPro"/>
</dbReference>
<evidence type="ECO:0000256" key="10">
    <source>
        <dbReference type="ARBA" id="ARBA00047669"/>
    </source>
</evidence>
<evidence type="ECO:0000256" key="4">
    <source>
        <dbReference type="ARBA" id="ARBA00012238"/>
    </source>
</evidence>
<dbReference type="OrthoDB" id="2504257at2759"/>
<dbReference type="GO" id="GO:0005975">
    <property type="term" value="P:carbohydrate metabolic process"/>
    <property type="evidence" value="ECO:0007669"/>
    <property type="project" value="InterPro"/>
</dbReference>
<evidence type="ECO:0000256" key="5">
    <source>
        <dbReference type="ARBA" id="ARBA00022729"/>
    </source>
</evidence>
<proteinExistence type="inferred from homology"/>
<keyword evidence="14" id="KW-1185">Reference proteome</keyword>
<dbReference type="InterPro" id="IPR036026">
    <property type="entry name" value="Seven-hairpin_glycosidases"/>
</dbReference>
<evidence type="ECO:0000256" key="6">
    <source>
        <dbReference type="ARBA" id="ARBA00022801"/>
    </source>
</evidence>
<evidence type="ECO:0000256" key="9">
    <source>
        <dbReference type="ARBA" id="ARBA00023295"/>
    </source>
</evidence>
<dbReference type="PANTHER" id="PTHR11742:SF101">
    <property type="entry name" value="MANNOSYL-OLIGOSACCHARIDE ALPHA-1,2-MANNOSIDASE 1B"/>
    <property type="match status" value="1"/>
</dbReference>
<reference evidence="13 14" key="3">
    <citation type="journal article" date="2017" name="G3 (Bethesda)">
        <title>Comparative analysis highlights variable genome content of wheat rusts and divergence of the mating loci.</title>
        <authorList>
            <person name="Cuomo C.A."/>
            <person name="Bakkeren G."/>
            <person name="Khalil H.B."/>
            <person name="Panwar V."/>
            <person name="Joly D."/>
            <person name="Linning R."/>
            <person name="Sakthikumar S."/>
            <person name="Song X."/>
            <person name="Adiconis X."/>
            <person name="Fan L."/>
            <person name="Goldberg J.M."/>
            <person name="Levin J.Z."/>
            <person name="Young S."/>
            <person name="Zeng Q."/>
            <person name="Anikster Y."/>
            <person name="Bruce M."/>
            <person name="Wang M."/>
            <person name="Yin C."/>
            <person name="McCallum B."/>
            <person name="Szabo L.J."/>
            <person name="Hulbert S."/>
            <person name="Chen X."/>
            <person name="Fellers J.P."/>
        </authorList>
    </citation>
    <scope>NUCLEOTIDE SEQUENCE</scope>
    <source>
        <strain evidence="13">isolate 1-1 / race 1 (BBBD)</strain>
        <strain evidence="14">Isolate 1-1 / race 1 (BBBD)</strain>
    </source>
</reference>
<dbReference type="AlphaFoldDB" id="A0A180H4K1"/>
<dbReference type="GO" id="GO:0036503">
    <property type="term" value="P:ERAD pathway"/>
    <property type="evidence" value="ECO:0007669"/>
    <property type="project" value="UniProtKB-ARBA"/>
</dbReference>
<dbReference type="GO" id="GO:0005509">
    <property type="term" value="F:calcium ion binding"/>
    <property type="evidence" value="ECO:0007669"/>
    <property type="project" value="InterPro"/>
</dbReference>
<dbReference type="InterPro" id="IPR012341">
    <property type="entry name" value="6hp_glycosidase-like_sf"/>
</dbReference>
<evidence type="ECO:0000313" key="13">
    <source>
        <dbReference type="EnsemblFungi" id="PTTG_04509-t43_1-p1"/>
    </source>
</evidence>
<name>A0A180H4K1_PUCT1</name>
<dbReference type="PANTHER" id="PTHR11742">
    <property type="entry name" value="MANNOSYL-OLIGOSACCHARIDE ALPHA-1,2-MANNOSIDASE-RELATED"/>
    <property type="match status" value="1"/>
</dbReference>
<keyword evidence="5" id="KW-0732">Signal</keyword>
<dbReference type="Pfam" id="PF01532">
    <property type="entry name" value="Glyco_hydro_47"/>
    <property type="match status" value="2"/>
</dbReference>
<dbReference type="Proteomes" id="UP000005240">
    <property type="component" value="Unassembled WGS sequence"/>
</dbReference>
<evidence type="ECO:0000256" key="3">
    <source>
        <dbReference type="ARBA" id="ARBA00007658"/>
    </source>
</evidence>
<keyword evidence="7" id="KW-1015">Disulfide bond</keyword>
<evidence type="ECO:0000256" key="8">
    <source>
        <dbReference type="ARBA" id="ARBA00023180"/>
    </source>
</evidence>
<dbReference type="GO" id="GO:0004571">
    <property type="term" value="F:mannosyl-oligosaccharide 1,2-alpha-mannosidase activity"/>
    <property type="evidence" value="ECO:0007669"/>
    <property type="project" value="UniProtKB-EC"/>
</dbReference>
<accession>A0A180H4K1</accession>
<dbReference type="EnsemblFungi" id="PTTG_04509-t43_1">
    <property type="protein sequence ID" value="PTTG_04509-t43_1-p1"/>
    <property type="gene ID" value="PTTG_04509"/>
</dbReference>
<evidence type="ECO:0000256" key="11">
    <source>
        <dbReference type="ARBA" id="ARBA00048605"/>
    </source>
</evidence>
<dbReference type="SUPFAM" id="SSF48225">
    <property type="entry name" value="Seven-hairpin glycosidases"/>
    <property type="match status" value="1"/>
</dbReference>
<keyword evidence="6" id="KW-0378">Hydrolase</keyword>
<evidence type="ECO:0000313" key="14">
    <source>
        <dbReference type="Proteomes" id="UP000005240"/>
    </source>
</evidence>
<dbReference type="EMBL" id="ADAS02000003">
    <property type="protein sequence ID" value="OAV99432.1"/>
    <property type="molecule type" value="Genomic_DNA"/>
</dbReference>
<gene>
    <name evidence="12" type="ORF">PTTG_04509</name>
</gene>
<evidence type="ECO:0000313" key="12">
    <source>
        <dbReference type="EMBL" id="OAV99432.1"/>
    </source>
</evidence>
<evidence type="ECO:0000256" key="1">
    <source>
        <dbReference type="ARBA" id="ARBA00001913"/>
    </source>
</evidence>
<dbReference type="GO" id="GO:0005783">
    <property type="term" value="C:endoplasmic reticulum"/>
    <property type="evidence" value="ECO:0007669"/>
    <property type="project" value="TreeGrafter"/>
</dbReference>
<comment type="cofactor">
    <cofactor evidence="1">
        <name>Ca(2+)</name>
        <dbReference type="ChEBI" id="CHEBI:29108"/>
    </cofactor>
</comment>
<organism evidence="12">
    <name type="scientific">Puccinia triticina (isolate 1-1 / race 1 (BBBD))</name>
    <name type="common">Brown leaf rust fungus</name>
    <dbReference type="NCBI Taxonomy" id="630390"/>
    <lineage>
        <taxon>Eukaryota</taxon>
        <taxon>Fungi</taxon>
        <taxon>Dikarya</taxon>
        <taxon>Basidiomycota</taxon>
        <taxon>Pucciniomycotina</taxon>
        <taxon>Pucciniomycetes</taxon>
        <taxon>Pucciniales</taxon>
        <taxon>Pucciniaceae</taxon>
        <taxon>Puccinia</taxon>
    </lineage>
</organism>
<evidence type="ECO:0000256" key="7">
    <source>
        <dbReference type="ARBA" id="ARBA00023157"/>
    </source>
</evidence>
<dbReference type="InterPro" id="IPR001382">
    <property type="entry name" value="Glyco_hydro_47"/>
</dbReference>
<dbReference type="VEuPathDB" id="FungiDB:PTTG_04509"/>
<comment type="similarity">
    <text evidence="3">Belongs to the glycosyl hydrolase 47 family.</text>
</comment>
<comment type="catalytic activity">
    <reaction evidence="11">
        <text>N(4)-(alpha-D-Man-(1-&gt;2)-alpha-D-Man-(1-&gt;2)-alpha-D-Man-(1-&gt;3)-[alpha-D-Man-(1-&gt;2)-alpha-D-Man-(1-&gt;3)-[alpha-D-Man-(1-&gt;2)-alpha-D-Man-(1-&gt;6)]-alpha-D-Man-(1-&gt;6)]-beta-D-Man-(1-&gt;4)-beta-D-GlcNAc-(1-&gt;4)-beta-D-GlcNAc)-L-asparaginyl-[protein] (N-glucan mannose isomer 9A1,2,3B1,2,3) + 4 H2O = N(4)-(alpha-D-Man-(1-&gt;3)-[alpha-D-Man-(1-&gt;3)-[alpha-D-Man-(1-&gt;6)]-alpha-D-Man-(1-&gt;6)]-beta-D-Man-(1-&gt;4)-beta-D-GlcNAc-(1-&gt;4)-beta-D-GlcNAc)-L-asparaginyl-[protein] (N-glucan mannose isomer 5A1,2) + 4 beta-D-mannose</text>
        <dbReference type="Rhea" id="RHEA:56008"/>
        <dbReference type="Rhea" id="RHEA-COMP:14356"/>
        <dbReference type="Rhea" id="RHEA-COMP:14367"/>
        <dbReference type="ChEBI" id="CHEBI:15377"/>
        <dbReference type="ChEBI" id="CHEBI:28563"/>
        <dbReference type="ChEBI" id="CHEBI:59087"/>
        <dbReference type="ChEBI" id="CHEBI:139493"/>
        <dbReference type="EC" id="3.2.1.113"/>
    </reaction>
</comment>
<comment type="catalytic activity">
    <reaction evidence="10">
        <text>N(4)-(alpha-D-Man-(1-&gt;2)-alpha-D-Man-(1-&gt;2)-alpha-D-Man-(1-&gt;3)-[alpha-D-Man-(1-&gt;3)-[alpha-D-Man-(1-&gt;2)-alpha-D-Man-(1-&gt;6)]-alpha-D-Man-(1-&gt;6)]-beta-D-Man-(1-&gt;4)-beta-D-GlcNAc-(1-&gt;4)-beta-D-GlcNAc)-L-asparaginyl-[protein] (N-glucan mannose isomer 8A1,2,3B1,3) + 3 H2O = N(4)-(alpha-D-Man-(1-&gt;3)-[alpha-D-Man-(1-&gt;3)-[alpha-D-Man-(1-&gt;6)]-alpha-D-Man-(1-&gt;6)]-beta-D-Man-(1-&gt;4)-beta-D-GlcNAc-(1-&gt;4)-beta-D-GlcNAc)-L-asparaginyl-[protein] (N-glucan mannose isomer 5A1,2) + 3 beta-D-mannose</text>
        <dbReference type="Rhea" id="RHEA:56028"/>
        <dbReference type="Rhea" id="RHEA-COMP:14358"/>
        <dbReference type="Rhea" id="RHEA-COMP:14367"/>
        <dbReference type="ChEBI" id="CHEBI:15377"/>
        <dbReference type="ChEBI" id="CHEBI:28563"/>
        <dbReference type="ChEBI" id="CHEBI:59087"/>
        <dbReference type="ChEBI" id="CHEBI:60628"/>
        <dbReference type="EC" id="3.2.1.113"/>
    </reaction>
</comment>